<evidence type="ECO:0000256" key="3">
    <source>
        <dbReference type="ARBA" id="ARBA00022475"/>
    </source>
</evidence>
<dbReference type="InterPro" id="IPR036878">
    <property type="entry name" value="Glu_permease_IIB"/>
</dbReference>
<dbReference type="SUPFAM" id="SSF51261">
    <property type="entry name" value="Duplicated hybrid motif"/>
    <property type="match status" value="1"/>
</dbReference>
<evidence type="ECO:0000313" key="14">
    <source>
        <dbReference type="EMBL" id="SYV96847.1"/>
    </source>
</evidence>
<evidence type="ECO:0000256" key="4">
    <source>
        <dbReference type="ARBA" id="ARBA00022597"/>
    </source>
</evidence>
<evidence type="ECO:0000259" key="12">
    <source>
        <dbReference type="PROSITE" id="PS51093"/>
    </source>
</evidence>
<keyword evidence="7" id="KW-0812">Transmembrane</keyword>
<evidence type="ECO:0000256" key="5">
    <source>
        <dbReference type="ARBA" id="ARBA00022679"/>
    </source>
</evidence>
<evidence type="ECO:0000256" key="11">
    <source>
        <dbReference type="PROSITE-ProRule" id="PRU00421"/>
    </source>
</evidence>
<comment type="caution">
    <text evidence="11">Lacks conserved residue(s) required for the propagation of feature annotation.</text>
</comment>
<dbReference type="EMBL" id="LS991951">
    <property type="protein sequence ID" value="SYV96847.1"/>
    <property type="molecule type" value="Genomic_DNA"/>
</dbReference>
<dbReference type="GO" id="GO:0016301">
    <property type="term" value="F:kinase activity"/>
    <property type="evidence" value="ECO:0007669"/>
    <property type="project" value="UniProtKB-KW"/>
</dbReference>
<accession>A0A3B0PM38</accession>
<evidence type="ECO:0000256" key="10">
    <source>
        <dbReference type="ARBA" id="ARBA00023136"/>
    </source>
</evidence>
<sequence>MEKLNNSCSCKPFFGCVCGQEVPQNIMNIVEAFGGIDNINGFNASVSELRYDLKNVKLVNEEQFKKLGAKKVVIFEGTKHVQVELGEGVEELNFNVKKYSPLLRAMSKQVKSAIEQNKNTNNQVVSEVSEQVVLSPVNGKIVALKDLKDGIFSEGLVGNGVAILISDDSKVVAPFDGKITMMPANKNQFIFSSKEGVELVVVLGQDSYKLDGIGLEPKVKLNEEVKAGTLLFELNLKKFDSENIDKHIVVSTTKFSSLNNIQEVASKAEKSKQLFKLV</sequence>
<dbReference type="Proteomes" id="UP000257559">
    <property type="component" value="Chromosome"/>
</dbReference>
<dbReference type="Pfam" id="PF00358">
    <property type="entry name" value="PTS_EIIA_1"/>
    <property type="match status" value="1"/>
</dbReference>
<reference evidence="15" key="1">
    <citation type="submission" date="2018-06" db="EMBL/GenBank/DDBJ databases">
        <authorList>
            <consortium name="Pathogen Informatics"/>
        </authorList>
    </citation>
    <scope>NUCLEOTIDE SEQUENCE [LARGE SCALE GENOMIC DNA]</scope>
    <source>
        <strain evidence="15">NCTC10132</strain>
    </source>
</reference>
<proteinExistence type="predicted"/>
<dbReference type="InterPro" id="IPR050890">
    <property type="entry name" value="PTS_EIIA_component"/>
</dbReference>
<dbReference type="Gene3D" id="3.30.1360.60">
    <property type="entry name" value="Glucose permease domain IIB"/>
    <property type="match status" value="1"/>
</dbReference>
<dbReference type="InterPro" id="IPR018113">
    <property type="entry name" value="PTrfase_EIIB_Cys"/>
</dbReference>
<comment type="subcellular location">
    <subcellularLocation>
        <location evidence="1">Cytoplasm</location>
    </subcellularLocation>
</comment>
<dbReference type="PROSITE" id="PS51093">
    <property type="entry name" value="PTS_EIIA_TYPE_1"/>
    <property type="match status" value="1"/>
</dbReference>
<dbReference type="PANTHER" id="PTHR45008">
    <property type="entry name" value="PTS SYSTEM GLUCOSE-SPECIFIC EIIA COMPONENT"/>
    <property type="match status" value="1"/>
</dbReference>
<dbReference type="PROSITE" id="PS51098">
    <property type="entry name" value="PTS_EIIB_TYPE_1"/>
    <property type="match status" value="1"/>
</dbReference>
<evidence type="ECO:0000256" key="7">
    <source>
        <dbReference type="ARBA" id="ARBA00022692"/>
    </source>
</evidence>
<dbReference type="Pfam" id="PF00367">
    <property type="entry name" value="PTS_EIIB"/>
    <property type="match status" value="1"/>
</dbReference>
<keyword evidence="3" id="KW-1003">Cell membrane</keyword>
<dbReference type="AlphaFoldDB" id="A0A3B0PM38"/>
<dbReference type="RefSeq" id="WP_117274983.1">
    <property type="nucleotide sequence ID" value="NZ_LS991951.1"/>
</dbReference>
<dbReference type="Gene3D" id="2.70.70.10">
    <property type="entry name" value="Glucose Permease (Domain IIA)"/>
    <property type="match status" value="1"/>
</dbReference>
<feature type="domain" description="PTS EIIB type-1" evidence="13">
    <location>
        <begin position="23"/>
        <end position="106"/>
    </location>
</feature>
<keyword evidence="4" id="KW-0762">Sugar transport</keyword>
<protein>
    <submittedName>
        <fullName evidence="14">Phosphotransferase system, EIIB</fullName>
    </submittedName>
</protein>
<evidence type="ECO:0000256" key="1">
    <source>
        <dbReference type="ARBA" id="ARBA00004496"/>
    </source>
</evidence>
<dbReference type="GO" id="GO:0005737">
    <property type="term" value="C:cytoplasm"/>
    <property type="evidence" value="ECO:0007669"/>
    <property type="project" value="UniProtKB-SubCell"/>
</dbReference>
<keyword evidence="6" id="KW-0598">Phosphotransferase system</keyword>
<dbReference type="SUPFAM" id="SSF55604">
    <property type="entry name" value="Glucose permease domain IIB"/>
    <property type="match status" value="1"/>
</dbReference>
<dbReference type="InterPro" id="IPR001996">
    <property type="entry name" value="PTS_IIB_1"/>
</dbReference>
<gene>
    <name evidence="14" type="primary">MCYN0757</name>
    <name evidence="14" type="ORF">NCTC10132_00181</name>
</gene>
<keyword evidence="5 14" id="KW-0808">Transferase</keyword>
<evidence type="ECO:0000259" key="13">
    <source>
        <dbReference type="PROSITE" id="PS51098"/>
    </source>
</evidence>
<evidence type="ECO:0000256" key="6">
    <source>
        <dbReference type="ARBA" id="ARBA00022683"/>
    </source>
</evidence>
<feature type="domain" description="PTS EIIA type-1" evidence="12">
    <location>
        <begin position="149"/>
        <end position="254"/>
    </location>
</feature>
<dbReference type="KEGG" id="medw:NCTC10132_00181"/>
<keyword evidence="9" id="KW-1133">Transmembrane helix</keyword>
<dbReference type="GO" id="GO:0009401">
    <property type="term" value="P:phosphoenolpyruvate-dependent sugar phosphotransferase system"/>
    <property type="evidence" value="ECO:0007669"/>
    <property type="project" value="UniProtKB-KW"/>
</dbReference>
<name>A0A3B0PM38_9BACT</name>
<dbReference type="InterPro" id="IPR011055">
    <property type="entry name" value="Dup_hybrid_motif"/>
</dbReference>
<keyword evidence="2" id="KW-0813">Transport</keyword>
<evidence type="ECO:0000256" key="9">
    <source>
        <dbReference type="ARBA" id="ARBA00022989"/>
    </source>
</evidence>
<organism evidence="14 15">
    <name type="scientific">Mycoplasmopsis edwardii</name>
    <dbReference type="NCBI Taxonomy" id="53558"/>
    <lineage>
        <taxon>Bacteria</taxon>
        <taxon>Bacillati</taxon>
        <taxon>Mycoplasmatota</taxon>
        <taxon>Mycoplasmoidales</taxon>
        <taxon>Metamycoplasmataceae</taxon>
        <taxon>Mycoplasmopsis</taxon>
    </lineage>
</organism>
<keyword evidence="8" id="KW-0418">Kinase</keyword>
<keyword evidence="15" id="KW-1185">Reference proteome</keyword>
<dbReference type="PANTHER" id="PTHR45008:SF1">
    <property type="entry name" value="PTS SYSTEM GLUCOSE-SPECIFIC EIIA COMPONENT"/>
    <property type="match status" value="1"/>
</dbReference>
<evidence type="ECO:0000256" key="8">
    <source>
        <dbReference type="ARBA" id="ARBA00022777"/>
    </source>
</evidence>
<evidence type="ECO:0000256" key="2">
    <source>
        <dbReference type="ARBA" id="ARBA00022448"/>
    </source>
</evidence>
<dbReference type="InterPro" id="IPR001127">
    <property type="entry name" value="PTS_EIIA_1_perm"/>
</dbReference>
<evidence type="ECO:0000313" key="15">
    <source>
        <dbReference type="Proteomes" id="UP000257559"/>
    </source>
</evidence>
<keyword evidence="10" id="KW-0472">Membrane</keyword>
<dbReference type="OrthoDB" id="92465at2"/>
<dbReference type="GO" id="GO:0008982">
    <property type="term" value="F:protein-N(PI)-phosphohistidine-sugar phosphotransferase activity"/>
    <property type="evidence" value="ECO:0007669"/>
    <property type="project" value="InterPro"/>
</dbReference>